<dbReference type="GO" id="GO:0005524">
    <property type="term" value="F:ATP binding"/>
    <property type="evidence" value="ECO:0007669"/>
    <property type="project" value="InterPro"/>
</dbReference>
<evidence type="ECO:0000313" key="3">
    <source>
        <dbReference type="EMBL" id="CAD5217831.1"/>
    </source>
</evidence>
<dbReference type="Pfam" id="PF23321">
    <property type="entry name" value="R1_ABCA1"/>
    <property type="match status" value="1"/>
</dbReference>
<dbReference type="PROSITE" id="PS00211">
    <property type="entry name" value="ABC_TRANSPORTER_1"/>
    <property type="match status" value="1"/>
</dbReference>
<dbReference type="PROSITE" id="PS50893">
    <property type="entry name" value="ABC_TRANSPORTER_2"/>
    <property type="match status" value="1"/>
</dbReference>
<sequence length="538" mass="60854">MLLFAWTSIPFVYCFSFLFGCAPKANTIIVIYNIITGMIGAITIPILFQTDGPDTAYTWELVFSLIFPTYNINNHFLKIYDNEFNRLTCASINCKNDLYKFTVKFCCGNEEERSFVDNIMSNTSQKGLFYGTIFFIVEGFVFWILLYLIESGILFKLSHVFCKKLKVEKGGVKNKAFNIEDEACISQESDVAIEKRAIKNIKCDEFPIVVNGLGKAYGNFLAVKGVHFHVNKNDCFGLLGVNGAGKTSTFQMLTGENQITMGNAYIHGYSIKNQWKKASSYIGYCPQYDAVMKELTGLDTLKHLARVRGVKEKDIKKIVNTVVQAIGIEKYANRQIKTYSGGNKRRLSMGLALIGMPSVMLLDEPTTGVDPKARRFIWSILASLREAGMALVLTSHSMEECEALCTNLAIMVSGEFKCIGSPQHIKHKYGNGYSLVVTLKDEKYSSFAIEKIKETFSGAILKEEHLIQLRFELPKTKETRWSHLFAKLEEISQLCRFVDYSLSQTSLEQVFIQFSRKFCNEQLENTAHSANDIVNVRF</sequence>
<dbReference type="PANTHER" id="PTHR19229">
    <property type="entry name" value="ATP-BINDING CASSETTE TRANSPORTER SUBFAMILY A ABCA"/>
    <property type="match status" value="1"/>
</dbReference>
<dbReference type="GO" id="GO:0140359">
    <property type="term" value="F:ABC-type transporter activity"/>
    <property type="evidence" value="ECO:0007669"/>
    <property type="project" value="InterPro"/>
</dbReference>
<feature type="transmembrane region" description="Helical" evidence="1">
    <location>
        <begin position="29"/>
        <end position="48"/>
    </location>
</feature>
<dbReference type="Gene3D" id="3.40.50.300">
    <property type="entry name" value="P-loop containing nucleotide triphosphate hydrolases"/>
    <property type="match status" value="1"/>
</dbReference>
<feature type="domain" description="ABC transporter" evidence="2">
    <location>
        <begin position="208"/>
        <end position="438"/>
    </location>
</feature>
<dbReference type="GO" id="GO:0016887">
    <property type="term" value="F:ATP hydrolysis activity"/>
    <property type="evidence" value="ECO:0007669"/>
    <property type="project" value="InterPro"/>
</dbReference>
<dbReference type="Proteomes" id="UP000783686">
    <property type="component" value="Unassembled WGS sequence"/>
</dbReference>
<dbReference type="AlphaFoldDB" id="A0A811KN33"/>
<feature type="transmembrane region" description="Helical" evidence="1">
    <location>
        <begin position="6"/>
        <end position="22"/>
    </location>
</feature>
<keyword evidence="1" id="KW-0812">Transmembrane</keyword>
<evidence type="ECO:0000256" key="1">
    <source>
        <dbReference type="SAM" id="Phobius"/>
    </source>
</evidence>
<gene>
    <name evidence="3" type="ORF">BOKJ2_LOCUS7289</name>
</gene>
<feature type="transmembrane region" description="Helical" evidence="1">
    <location>
        <begin position="128"/>
        <end position="149"/>
    </location>
</feature>
<keyword evidence="1" id="KW-0472">Membrane</keyword>
<dbReference type="SUPFAM" id="SSF52540">
    <property type="entry name" value="P-loop containing nucleoside triphosphate hydrolases"/>
    <property type="match status" value="1"/>
</dbReference>
<keyword evidence="4" id="KW-1185">Reference proteome</keyword>
<dbReference type="PANTHER" id="PTHR19229:SF250">
    <property type="entry name" value="ABC TRANSPORTER DOMAIN-CONTAINING PROTEIN-RELATED"/>
    <property type="match status" value="1"/>
</dbReference>
<reference evidence="3" key="1">
    <citation type="submission" date="2020-09" db="EMBL/GenBank/DDBJ databases">
        <authorList>
            <person name="Kikuchi T."/>
        </authorList>
    </citation>
    <scope>NUCLEOTIDE SEQUENCE</scope>
    <source>
        <strain evidence="3">SH1</strain>
    </source>
</reference>
<comment type="caution">
    <text evidence="3">The sequence shown here is derived from an EMBL/GenBank/DDBJ whole genome shotgun (WGS) entry which is preliminary data.</text>
</comment>
<keyword evidence="1" id="KW-1133">Transmembrane helix</keyword>
<dbReference type="FunFam" id="3.40.50.300:FF:000327">
    <property type="entry name" value="ATP-binding cassette sub-family A member 3"/>
    <property type="match status" value="1"/>
</dbReference>
<name>A0A811KN33_9BILA</name>
<dbReference type="Pfam" id="PF00005">
    <property type="entry name" value="ABC_tran"/>
    <property type="match status" value="1"/>
</dbReference>
<dbReference type="InterPro" id="IPR017871">
    <property type="entry name" value="ABC_transporter-like_CS"/>
</dbReference>
<dbReference type="OrthoDB" id="10255969at2759"/>
<organism evidence="3 4">
    <name type="scientific">Bursaphelenchus okinawaensis</name>
    <dbReference type="NCBI Taxonomy" id="465554"/>
    <lineage>
        <taxon>Eukaryota</taxon>
        <taxon>Metazoa</taxon>
        <taxon>Ecdysozoa</taxon>
        <taxon>Nematoda</taxon>
        <taxon>Chromadorea</taxon>
        <taxon>Rhabditida</taxon>
        <taxon>Tylenchina</taxon>
        <taxon>Tylenchomorpha</taxon>
        <taxon>Aphelenchoidea</taxon>
        <taxon>Aphelenchoididae</taxon>
        <taxon>Bursaphelenchus</taxon>
    </lineage>
</organism>
<evidence type="ECO:0000259" key="2">
    <source>
        <dbReference type="PROSITE" id="PS50893"/>
    </source>
</evidence>
<dbReference type="GO" id="GO:0005319">
    <property type="term" value="F:lipid transporter activity"/>
    <property type="evidence" value="ECO:0007669"/>
    <property type="project" value="TreeGrafter"/>
</dbReference>
<protein>
    <recommendedName>
        <fullName evidence="2">ABC transporter domain-containing protein</fullName>
    </recommendedName>
</protein>
<dbReference type="InterPro" id="IPR003439">
    <property type="entry name" value="ABC_transporter-like_ATP-bd"/>
</dbReference>
<evidence type="ECO:0000313" key="4">
    <source>
        <dbReference type="Proteomes" id="UP000614601"/>
    </source>
</evidence>
<accession>A0A811KN33</accession>
<dbReference type="InterPro" id="IPR056264">
    <property type="entry name" value="R2_ABCA1-4-like"/>
</dbReference>
<dbReference type="Proteomes" id="UP000614601">
    <property type="component" value="Unassembled WGS sequence"/>
</dbReference>
<dbReference type="EMBL" id="CAJFCW020000003">
    <property type="protein sequence ID" value="CAG9108562.1"/>
    <property type="molecule type" value="Genomic_DNA"/>
</dbReference>
<proteinExistence type="predicted"/>
<dbReference type="InterPro" id="IPR026082">
    <property type="entry name" value="ABCA"/>
</dbReference>
<dbReference type="EMBL" id="CAJFDH010000003">
    <property type="protein sequence ID" value="CAD5217831.1"/>
    <property type="molecule type" value="Genomic_DNA"/>
</dbReference>
<dbReference type="InterPro" id="IPR027417">
    <property type="entry name" value="P-loop_NTPase"/>
</dbReference>
<dbReference type="CDD" id="cd03263">
    <property type="entry name" value="ABC_subfamily_A"/>
    <property type="match status" value="1"/>
</dbReference>
<dbReference type="GO" id="GO:0016020">
    <property type="term" value="C:membrane"/>
    <property type="evidence" value="ECO:0007669"/>
    <property type="project" value="InterPro"/>
</dbReference>